<proteinExistence type="predicted"/>
<reference evidence="1" key="1">
    <citation type="submission" date="2020-07" db="EMBL/GenBank/DDBJ databases">
        <title>Huge and variable diversity of episymbiotic CPR bacteria and DPANN archaea in groundwater ecosystems.</title>
        <authorList>
            <person name="He C.Y."/>
            <person name="Keren R."/>
            <person name="Whittaker M."/>
            <person name="Farag I.F."/>
            <person name="Doudna J."/>
            <person name="Cate J.H.D."/>
            <person name="Banfield J.F."/>
        </authorList>
    </citation>
    <scope>NUCLEOTIDE SEQUENCE</scope>
    <source>
        <strain evidence="1">NC_groundwater_1482_Ag_S-0.65um_47_24</strain>
    </source>
</reference>
<organism evidence="1 2">
    <name type="scientific">Tectimicrobiota bacterium</name>
    <dbReference type="NCBI Taxonomy" id="2528274"/>
    <lineage>
        <taxon>Bacteria</taxon>
        <taxon>Pseudomonadati</taxon>
        <taxon>Nitrospinota/Tectimicrobiota group</taxon>
        <taxon>Candidatus Tectimicrobiota</taxon>
    </lineage>
</organism>
<accession>A0A933LQR8</accession>
<evidence type="ECO:0000313" key="2">
    <source>
        <dbReference type="Proteomes" id="UP000772181"/>
    </source>
</evidence>
<dbReference type="AlphaFoldDB" id="A0A933LQR8"/>
<protein>
    <submittedName>
        <fullName evidence="1">Uncharacterized protein</fullName>
    </submittedName>
</protein>
<dbReference type="EMBL" id="JACQWF010000285">
    <property type="protein sequence ID" value="MBI4595994.1"/>
    <property type="molecule type" value="Genomic_DNA"/>
</dbReference>
<evidence type="ECO:0000313" key="1">
    <source>
        <dbReference type="EMBL" id="MBI4595994.1"/>
    </source>
</evidence>
<dbReference type="Proteomes" id="UP000772181">
    <property type="component" value="Unassembled WGS sequence"/>
</dbReference>
<sequence length="101" mass="11305">PGGKWQRGTGLGRLAYSWSDLGFGRGWEQPVIVGSERLEGQPHSIVTTFDSQSGLYYLLWIGTDDNLVRRWQHIGPGHFIDSRFSGFNSTTIPVAESELPR</sequence>
<name>A0A933LQR8_UNCTE</name>
<dbReference type="SUPFAM" id="SSF89372">
    <property type="entry name" value="Fucose-specific lectin"/>
    <property type="match status" value="1"/>
</dbReference>
<gene>
    <name evidence="1" type="ORF">HY730_06400</name>
</gene>
<feature type="non-terminal residue" evidence="1">
    <location>
        <position position="1"/>
    </location>
</feature>
<comment type="caution">
    <text evidence="1">The sequence shown here is derived from an EMBL/GenBank/DDBJ whole genome shotgun (WGS) entry which is preliminary data.</text>
</comment>